<keyword evidence="3" id="KW-1185">Reference proteome</keyword>
<gene>
    <name evidence="2" type="ORF">BSZ32_10150</name>
</gene>
<feature type="region of interest" description="Disordered" evidence="1">
    <location>
        <begin position="17"/>
        <end position="36"/>
    </location>
</feature>
<evidence type="ECO:0000313" key="2">
    <source>
        <dbReference type="EMBL" id="PQJ28815.1"/>
    </source>
</evidence>
<reference evidence="2 3" key="1">
    <citation type="submission" date="2016-12" db="EMBL/GenBank/DDBJ databases">
        <title>Study of bacterial adaptation to deep sea.</title>
        <authorList>
            <person name="Song J."/>
            <person name="Yoshizawa S."/>
            <person name="Kogure K."/>
        </authorList>
    </citation>
    <scope>NUCLEOTIDE SEQUENCE [LARGE SCALE GENOMIC DNA]</scope>
    <source>
        <strain evidence="2 3">SAORIC-165</strain>
    </source>
</reference>
<accession>A0A2S7U1D3</accession>
<evidence type="ECO:0000313" key="3">
    <source>
        <dbReference type="Proteomes" id="UP000239907"/>
    </source>
</evidence>
<dbReference type="Proteomes" id="UP000239907">
    <property type="component" value="Unassembled WGS sequence"/>
</dbReference>
<dbReference type="EMBL" id="MQWA01000001">
    <property type="protein sequence ID" value="PQJ28815.1"/>
    <property type="molecule type" value="Genomic_DNA"/>
</dbReference>
<protein>
    <submittedName>
        <fullName evidence="2">Uncharacterized protein</fullName>
    </submittedName>
</protein>
<sequence>MAIKHFGGIGQAIKAAGDLPNTPATSVNGARPPIGPPIEETEKFRLQHPDIRCMSISTVRDTRFRFPEANQVAPFFALTSKWGQASYETVLVT</sequence>
<proteinExistence type="predicted"/>
<evidence type="ECO:0000256" key="1">
    <source>
        <dbReference type="SAM" id="MobiDB-lite"/>
    </source>
</evidence>
<comment type="caution">
    <text evidence="2">The sequence shown here is derived from an EMBL/GenBank/DDBJ whole genome shotgun (WGS) entry which is preliminary data.</text>
</comment>
<name>A0A2S7U1D3_9BACT</name>
<organism evidence="2 3">
    <name type="scientific">Rubritalea profundi</name>
    <dbReference type="NCBI Taxonomy" id="1658618"/>
    <lineage>
        <taxon>Bacteria</taxon>
        <taxon>Pseudomonadati</taxon>
        <taxon>Verrucomicrobiota</taxon>
        <taxon>Verrucomicrobiia</taxon>
        <taxon>Verrucomicrobiales</taxon>
        <taxon>Rubritaleaceae</taxon>
        <taxon>Rubritalea</taxon>
    </lineage>
</organism>
<dbReference type="AlphaFoldDB" id="A0A2S7U1D3"/>